<evidence type="ECO:0000313" key="1">
    <source>
        <dbReference type="EMBL" id="BAH57267.1"/>
    </source>
</evidence>
<name>C0Z3I8_ARATH</name>
<dbReference type="EMBL" id="AK319152">
    <property type="protein sequence ID" value="BAH57267.1"/>
    <property type="molecule type" value="mRNA"/>
</dbReference>
<gene>
    <name evidence="1" type="ordered locus">At3g11780</name>
</gene>
<proteinExistence type="evidence at transcript level"/>
<organism evidence="1">
    <name type="scientific">Arabidopsis thaliana</name>
    <name type="common">Mouse-ear cress</name>
    <dbReference type="NCBI Taxonomy" id="3702"/>
    <lineage>
        <taxon>Eukaryota</taxon>
        <taxon>Viridiplantae</taxon>
        <taxon>Streptophyta</taxon>
        <taxon>Embryophyta</taxon>
        <taxon>Tracheophyta</taxon>
        <taxon>Spermatophyta</taxon>
        <taxon>Magnoliopsida</taxon>
        <taxon>eudicotyledons</taxon>
        <taxon>Gunneridae</taxon>
        <taxon>Pentapetalae</taxon>
        <taxon>rosids</taxon>
        <taxon>malvids</taxon>
        <taxon>Brassicales</taxon>
        <taxon>Brassicaceae</taxon>
        <taxon>Camelineae</taxon>
        <taxon>Arabidopsis</taxon>
    </lineage>
</organism>
<dbReference type="AlphaFoldDB" id="C0Z3I8"/>
<protein>
    <submittedName>
        <fullName evidence="1">AT3G11780 protein</fullName>
    </submittedName>
</protein>
<accession>C0Z3I8</accession>
<reference evidence="1" key="1">
    <citation type="journal article" date="2009" name="DNA Res.">
        <title>Analysis of multiple occurrences of alternative splicing events in Arabidopsis thaliana using novel sequenced full-length cDNAs.</title>
        <authorList>
            <person name="Iida K."/>
            <person name="Fukami-Kobayashi K."/>
            <person name="Toyoda A."/>
            <person name="Sakaki Y."/>
            <person name="Kobayashi M."/>
            <person name="Seki M."/>
            <person name="Shinozaki K."/>
        </authorList>
    </citation>
    <scope>NUCLEOTIDE SEQUENCE</scope>
    <source>
        <tissue evidence="1">Rosette leaf</tissue>
    </source>
</reference>
<sequence>MSKFTGFSSLAISYFLLVSTIVAATDVHYCGMFRLSIPKKPNLIHDFQLFPCSILIELAIILR</sequence>